<dbReference type="KEGG" id="carl:PXC00_10900"/>
<sequence length="259" mass="27436">MIIAIDVGNTNIVLGCLDSEYTYFTARLSTDVQKTSDEYALMIRNLFHLHGIDRHGVEGAIISSVVPALSVPLQEAVRLVTGKIALIVSSGLKTGLNIRMDNPATLGADLVVDAVAALAAYPKPIFIFDMGTATTLSVIDEKGSYIGGMIMSGPVVALNALANNASQLSHVDLDTPQRMIGQNTKDCMRSGAVYGHAAMIDGVIDRAEEELGAKATVVATGGVAPTIVAQCRHSIILDDTLMLKGLLILYRKNTKTIKA</sequence>
<evidence type="ECO:0000256" key="1">
    <source>
        <dbReference type="ARBA" id="ARBA00001206"/>
    </source>
</evidence>
<keyword evidence="12 16" id="KW-0630">Potassium</keyword>
<dbReference type="GO" id="GO:0015937">
    <property type="term" value="P:coenzyme A biosynthetic process"/>
    <property type="evidence" value="ECO:0007669"/>
    <property type="project" value="UniProtKB-UniRule"/>
</dbReference>
<comment type="subunit">
    <text evidence="5 16">Homodimer.</text>
</comment>
<dbReference type="HAMAP" id="MF_01274">
    <property type="entry name" value="Pantothen_kinase_3"/>
    <property type="match status" value="1"/>
</dbReference>
<evidence type="ECO:0000256" key="12">
    <source>
        <dbReference type="ARBA" id="ARBA00022958"/>
    </source>
</evidence>
<comment type="catalytic activity">
    <reaction evidence="1 16">
        <text>(R)-pantothenate + ATP = (R)-4'-phosphopantothenate + ADP + H(+)</text>
        <dbReference type="Rhea" id="RHEA:16373"/>
        <dbReference type="ChEBI" id="CHEBI:10986"/>
        <dbReference type="ChEBI" id="CHEBI:15378"/>
        <dbReference type="ChEBI" id="CHEBI:29032"/>
        <dbReference type="ChEBI" id="CHEBI:30616"/>
        <dbReference type="ChEBI" id="CHEBI:456216"/>
        <dbReference type="EC" id="2.7.1.33"/>
    </reaction>
</comment>
<dbReference type="InterPro" id="IPR043129">
    <property type="entry name" value="ATPase_NBD"/>
</dbReference>
<evidence type="ECO:0000256" key="2">
    <source>
        <dbReference type="ARBA" id="ARBA00001958"/>
    </source>
</evidence>
<dbReference type="GO" id="GO:0046872">
    <property type="term" value="F:metal ion binding"/>
    <property type="evidence" value="ECO:0007669"/>
    <property type="project" value="UniProtKB-KW"/>
</dbReference>
<keyword evidence="16" id="KW-0479">Metal-binding</keyword>
<keyword evidence="13 16" id="KW-0173">Coenzyme A biosynthesis</keyword>
<dbReference type="GO" id="GO:0005737">
    <property type="term" value="C:cytoplasm"/>
    <property type="evidence" value="ECO:0007669"/>
    <property type="project" value="UniProtKB-SubCell"/>
</dbReference>
<proteinExistence type="inferred from homology"/>
<comment type="pathway">
    <text evidence="4 16">Cofactor biosynthesis; coenzyme A biosynthesis; CoA from (R)-pantothenate: step 1/5.</text>
</comment>
<dbReference type="Gene3D" id="3.30.420.40">
    <property type="match status" value="2"/>
</dbReference>
<organism evidence="17 18">
    <name type="scientific">Caproicibacterium argilliputei</name>
    <dbReference type="NCBI Taxonomy" id="3030016"/>
    <lineage>
        <taxon>Bacteria</taxon>
        <taxon>Bacillati</taxon>
        <taxon>Bacillota</taxon>
        <taxon>Clostridia</taxon>
        <taxon>Eubacteriales</taxon>
        <taxon>Oscillospiraceae</taxon>
        <taxon>Caproicibacterium</taxon>
    </lineage>
</organism>
<feature type="binding site" evidence="16">
    <location>
        <position position="129"/>
    </location>
    <ligand>
        <name>K(+)</name>
        <dbReference type="ChEBI" id="CHEBI:29103"/>
    </ligand>
</feature>
<comment type="cofactor">
    <cofactor evidence="2">
        <name>K(+)</name>
        <dbReference type="ChEBI" id="CHEBI:29103"/>
    </cofactor>
</comment>
<keyword evidence="8 16" id="KW-0808">Transferase</keyword>
<dbReference type="AlphaFoldDB" id="A0AA97D8K8"/>
<evidence type="ECO:0000256" key="11">
    <source>
        <dbReference type="ARBA" id="ARBA00022840"/>
    </source>
</evidence>
<accession>A0AA97D8K8</accession>
<feature type="binding site" evidence="16">
    <location>
        <position position="184"/>
    </location>
    <ligand>
        <name>substrate</name>
    </ligand>
</feature>
<dbReference type="Pfam" id="PF03309">
    <property type="entry name" value="Pan_kinase"/>
    <property type="match status" value="1"/>
</dbReference>
<comment type="subcellular location">
    <subcellularLocation>
        <location evidence="3 16">Cytoplasm</location>
    </subcellularLocation>
</comment>
<dbReference type="SUPFAM" id="SSF53067">
    <property type="entry name" value="Actin-like ATPase domain"/>
    <property type="match status" value="2"/>
</dbReference>
<evidence type="ECO:0000256" key="8">
    <source>
        <dbReference type="ARBA" id="ARBA00022679"/>
    </source>
</evidence>
<evidence type="ECO:0000256" key="4">
    <source>
        <dbReference type="ARBA" id="ARBA00005225"/>
    </source>
</evidence>
<comment type="similarity">
    <text evidence="14 16">Belongs to the type III pantothenate kinase family.</text>
</comment>
<evidence type="ECO:0000256" key="7">
    <source>
        <dbReference type="ARBA" id="ARBA00022490"/>
    </source>
</evidence>
<keyword evidence="9 16" id="KW-0547">Nucleotide-binding</keyword>
<dbReference type="NCBIfam" id="NF009855">
    <property type="entry name" value="PRK13321.1"/>
    <property type="match status" value="1"/>
</dbReference>
<gene>
    <name evidence="16" type="primary">coaX</name>
    <name evidence="17" type="ORF">PXC00_10900</name>
</gene>
<evidence type="ECO:0000256" key="9">
    <source>
        <dbReference type="ARBA" id="ARBA00022741"/>
    </source>
</evidence>
<evidence type="ECO:0000256" key="16">
    <source>
        <dbReference type="HAMAP-Rule" id="MF_01274"/>
    </source>
</evidence>
<keyword evidence="18" id="KW-1185">Reference proteome</keyword>
<evidence type="ECO:0000256" key="14">
    <source>
        <dbReference type="ARBA" id="ARBA00038036"/>
    </source>
</evidence>
<dbReference type="PANTHER" id="PTHR34265:SF1">
    <property type="entry name" value="TYPE III PANTOTHENATE KINASE"/>
    <property type="match status" value="1"/>
</dbReference>
<keyword evidence="7 16" id="KW-0963">Cytoplasm</keyword>
<evidence type="ECO:0000256" key="15">
    <source>
        <dbReference type="ARBA" id="ARBA00040883"/>
    </source>
</evidence>
<reference evidence="17 18" key="2">
    <citation type="submission" date="2024-06" db="EMBL/GenBank/DDBJ databases">
        <title>Caproicibacterium argilliputei sp. nov, a novel caproic acid producing anaerobic bacterium isolated from pit mud.</title>
        <authorList>
            <person name="Xia S."/>
        </authorList>
    </citation>
    <scope>NUCLEOTIDE SEQUENCE [LARGE SCALE GENOMIC DNA]</scope>
    <source>
        <strain evidence="17 18">ZCY20-5</strain>
    </source>
</reference>
<dbReference type="GO" id="GO:0005524">
    <property type="term" value="F:ATP binding"/>
    <property type="evidence" value="ECO:0007669"/>
    <property type="project" value="UniProtKB-UniRule"/>
</dbReference>
<protein>
    <recommendedName>
        <fullName evidence="15 16">Type III pantothenate kinase</fullName>
        <ecNumber evidence="6 16">2.7.1.33</ecNumber>
    </recommendedName>
    <alternativeName>
        <fullName evidence="16">PanK-III</fullName>
    </alternativeName>
    <alternativeName>
        <fullName evidence="16">Pantothenic acid kinase</fullName>
    </alternativeName>
</protein>
<reference evidence="18" key="3">
    <citation type="submission" date="2024-06" db="EMBL/GenBank/DDBJ databases">
        <authorList>
            <person name="Zeng C."/>
        </authorList>
    </citation>
    <scope>NUCLEOTIDE SEQUENCE [LARGE SCALE GENOMIC DNA]</scope>
    <source>
        <strain evidence="18">ZCY20-5</strain>
    </source>
</reference>
<comment type="function">
    <text evidence="16">Catalyzes the phosphorylation of pantothenate (Pan), the first step in CoA biosynthesis.</text>
</comment>
<dbReference type="CDD" id="cd24015">
    <property type="entry name" value="ASKHA_NBD_PanK-III"/>
    <property type="match status" value="1"/>
</dbReference>
<feature type="binding site" evidence="16">
    <location>
        <position position="132"/>
    </location>
    <ligand>
        <name>ATP</name>
        <dbReference type="ChEBI" id="CHEBI:30616"/>
    </ligand>
</feature>
<feature type="binding site" evidence="16">
    <location>
        <begin position="107"/>
        <end position="110"/>
    </location>
    <ligand>
        <name>substrate</name>
    </ligand>
</feature>
<dbReference type="PANTHER" id="PTHR34265">
    <property type="entry name" value="TYPE III PANTOTHENATE KINASE"/>
    <property type="match status" value="1"/>
</dbReference>
<feature type="active site" description="Proton acceptor" evidence="16">
    <location>
        <position position="109"/>
    </location>
</feature>
<comment type="caution">
    <text evidence="16">Lacks conserved residue(s) required for the propagation of feature annotation.</text>
</comment>
<evidence type="ECO:0000256" key="10">
    <source>
        <dbReference type="ARBA" id="ARBA00022777"/>
    </source>
</evidence>
<dbReference type="NCBIfam" id="TIGR00671">
    <property type="entry name" value="baf"/>
    <property type="match status" value="1"/>
</dbReference>
<dbReference type="InterPro" id="IPR004619">
    <property type="entry name" value="Type_III_PanK"/>
</dbReference>
<keyword evidence="11 16" id="KW-0067">ATP-binding</keyword>
<dbReference type="GO" id="GO:0004594">
    <property type="term" value="F:pantothenate kinase activity"/>
    <property type="evidence" value="ECO:0007669"/>
    <property type="project" value="UniProtKB-UniRule"/>
</dbReference>
<dbReference type="EC" id="2.7.1.33" evidence="6 16"/>
<comment type="cofactor">
    <cofactor evidence="16">
        <name>NH4(+)</name>
        <dbReference type="ChEBI" id="CHEBI:28938"/>
    </cofactor>
    <cofactor evidence="16">
        <name>K(+)</name>
        <dbReference type="ChEBI" id="CHEBI:29103"/>
    </cofactor>
    <text evidence="16">A monovalent cation. Ammonium or potassium.</text>
</comment>
<evidence type="ECO:0000256" key="6">
    <source>
        <dbReference type="ARBA" id="ARBA00012102"/>
    </source>
</evidence>
<evidence type="ECO:0000256" key="13">
    <source>
        <dbReference type="ARBA" id="ARBA00022993"/>
    </source>
</evidence>
<dbReference type="Proteomes" id="UP001300604">
    <property type="component" value="Chromosome"/>
</dbReference>
<name>A0AA97D8K8_9FIRM</name>
<evidence type="ECO:0000313" key="17">
    <source>
        <dbReference type="EMBL" id="WOC31704.1"/>
    </source>
</evidence>
<evidence type="ECO:0000256" key="3">
    <source>
        <dbReference type="ARBA" id="ARBA00004496"/>
    </source>
</evidence>
<dbReference type="EMBL" id="CP135996">
    <property type="protein sequence ID" value="WOC31704.1"/>
    <property type="molecule type" value="Genomic_DNA"/>
</dbReference>
<evidence type="ECO:0000256" key="5">
    <source>
        <dbReference type="ARBA" id="ARBA00011738"/>
    </source>
</evidence>
<keyword evidence="10 16" id="KW-0418">Kinase</keyword>
<feature type="binding site" evidence="16">
    <location>
        <begin position="6"/>
        <end position="13"/>
    </location>
    <ligand>
        <name>ATP</name>
        <dbReference type="ChEBI" id="CHEBI:30616"/>
    </ligand>
</feature>
<reference evidence="18" key="1">
    <citation type="submission" date="2024-06" db="EMBL/GenBank/DDBJ databases">
        <title>Caproicibacterium argilliputei sp. nov, a novel caproic acid producing anaerobic bacterium isolated from pit mud.</title>
        <authorList>
            <person name="Zeng C."/>
        </authorList>
    </citation>
    <scope>NUCLEOTIDE SEQUENCE [LARGE SCALE GENOMIC DNA]</scope>
    <source>
        <strain evidence="18">ZCY20-5</strain>
    </source>
</reference>
<dbReference type="RefSeq" id="WP_275845133.1">
    <property type="nucleotide sequence ID" value="NZ_CP135996.1"/>
</dbReference>
<evidence type="ECO:0000313" key="18">
    <source>
        <dbReference type="Proteomes" id="UP001300604"/>
    </source>
</evidence>